<dbReference type="InterPro" id="IPR012334">
    <property type="entry name" value="Pectin_lyas_fold"/>
</dbReference>
<dbReference type="SUPFAM" id="SSF51126">
    <property type="entry name" value="Pectin lyase-like"/>
    <property type="match status" value="1"/>
</dbReference>
<evidence type="ECO:0000313" key="1">
    <source>
        <dbReference type="EMBL" id="MFC3762047.1"/>
    </source>
</evidence>
<evidence type="ECO:0008006" key="3">
    <source>
        <dbReference type="Google" id="ProtNLM"/>
    </source>
</evidence>
<accession>A0ABV7YA79</accession>
<reference evidence="2" key="1">
    <citation type="journal article" date="2019" name="Int. J. Syst. Evol. Microbiol.">
        <title>The Global Catalogue of Microorganisms (GCM) 10K type strain sequencing project: providing services to taxonomists for standard genome sequencing and annotation.</title>
        <authorList>
            <consortium name="The Broad Institute Genomics Platform"/>
            <consortium name="The Broad Institute Genome Sequencing Center for Infectious Disease"/>
            <person name="Wu L."/>
            <person name="Ma J."/>
        </authorList>
    </citation>
    <scope>NUCLEOTIDE SEQUENCE [LARGE SCALE GENOMIC DNA]</scope>
    <source>
        <strain evidence="2">CGMCC 4.7241</strain>
    </source>
</reference>
<name>A0ABV7YA79_9ACTN</name>
<dbReference type="Gene3D" id="2.160.20.10">
    <property type="entry name" value="Single-stranded right-handed beta-helix, Pectin lyase-like"/>
    <property type="match status" value="1"/>
</dbReference>
<keyword evidence="2" id="KW-1185">Reference proteome</keyword>
<evidence type="ECO:0000313" key="2">
    <source>
        <dbReference type="Proteomes" id="UP001595699"/>
    </source>
</evidence>
<dbReference type="InterPro" id="IPR011050">
    <property type="entry name" value="Pectin_lyase_fold/virulence"/>
</dbReference>
<comment type="caution">
    <text evidence="1">The sequence shown here is derived from an EMBL/GenBank/DDBJ whole genome shotgun (WGS) entry which is preliminary data.</text>
</comment>
<proteinExistence type="predicted"/>
<dbReference type="EMBL" id="JBHRZH010000012">
    <property type="protein sequence ID" value="MFC3762047.1"/>
    <property type="molecule type" value="Genomic_DNA"/>
</dbReference>
<dbReference type="Proteomes" id="UP001595699">
    <property type="component" value="Unassembled WGS sequence"/>
</dbReference>
<gene>
    <name evidence="1" type="ORF">ACFOUW_14485</name>
</gene>
<sequence length="334" mass="35355">MPVEVPTTADLLQVVREVWPGDDLLDAVDIAADGGGAILLGPGTHVLYRPLNLPSYVRLVGAGTGATSIRAGADMEYLIGVDDHASSVSVEKLRIECAGKARTGVRIVPAPRDPANGLDYGVTSPDPRHRMFDVEVYDAAHSGVVLGEHARGTRLDHVLVRRAGTVGFHCGMADSYLTNCEATVVAGPSYSAAAAFWIGSVNTVYANCKGWWGRGSGWRVRGSRNRFVACESQDTAWHGWYVEYDLNTFTACVADSAGFAASGGIGGVDGFYFAGAGATTATGCLAFNRSKSAKSQRHGFNIPAEMLAIELDGTERFWGNQGRDNAGLLVNVRG</sequence>
<organism evidence="1 2">
    <name type="scientific">Tenggerimyces flavus</name>
    <dbReference type="NCBI Taxonomy" id="1708749"/>
    <lineage>
        <taxon>Bacteria</taxon>
        <taxon>Bacillati</taxon>
        <taxon>Actinomycetota</taxon>
        <taxon>Actinomycetes</taxon>
        <taxon>Propionibacteriales</taxon>
        <taxon>Nocardioidaceae</taxon>
        <taxon>Tenggerimyces</taxon>
    </lineage>
</organism>
<dbReference type="RefSeq" id="WP_205120594.1">
    <property type="nucleotide sequence ID" value="NZ_JAFBCM010000001.1"/>
</dbReference>
<protein>
    <recommendedName>
        <fullName evidence="3">Right handed beta helix domain-containing protein</fullName>
    </recommendedName>
</protein>